<sequence length="242" mass="26191">MVGLAAPSRTMNLALNRKRSRIDFELEDADEDEDEQRPAPTAPSEPSPDGLKRTKTENELDALDIIPAGDAWTVDVTSILASPTIGRNPASPVQAHNNAANYKEKTSIVVFCVQANMELHYNLLCAALPELYAIAPALQALVLCCEPSTHVPSTVASFSLPLVQAIGPGYNHFVRLGLLHPLGGGQIPLDALVVVDTKGRRRMVLPFGWGAGRHADTAGGKIVQSQLMLMLRRCVEIISRER</sequence>
<reference evidence="2" key="1">
    <citation type="journal article" date="2020" name="Stud. Mycol.">
        <title>101 Dothideomycetes genomes: a test case for predicting lifestyles and emergence of pathogens.</title>
        <authorList>
            <person name="Haridas S."/>
            <person name="Albert R."/>
            <person name="Binder M."/>
            <person name="Bloem J."/>
            <person name="Labutti K."/>
            <person name="Salamov A."/>
            <person name="Andreopoulos B."/>
            <person name="Baker S."/>
            <person name="Barry K."/>
            <person name="Bills G."/>
            <person name="Bluhm B."/>
            <person name="Cannon C."/>
            <person name="Castanera R."/>
            <person name="Culley D."/>
            <person name="Daum C."/>
            <person name="Ezra D."/>
            <person name="Gonzalez J."/>
            <person name="Henrissat B."/>
            <person name="Kuo A."/>
            <person name="Liang C."/>
            <person name="Lipzen A."/>
            <person name="Lutzoni F."/>
            <person name="Magnuson J."/>
            <person name="Mondo S."/>
            <person name="Nolan M."/>
            <person name="Ohm R."/>
            <person name="Pangilinan J."/>
            <person name="Park H.-J."/>
            <person name="Ramirez L."/>
            <person name="Alfaro M."/>
            <person name="Sun H."/>
            <person name="Tritt A."/>
            <person name="Yoshinaga Y."/>
            <person name="Zwiers L.-H."/>
            <person name="Turgeon B."/>
            <person name="Goodwin S."/>
            <person name="Spatafora J."/>
            <person name="Crous P."/>
            <person name="Grigoriev I."/>
        </authorList>
    </citation>
    <scope>NUCLEOTIDE SEQUENCE</scope>
    <source>
        <strain evidence="2">CBS 123094</strain>
    </source>
</reference>
<gene>
    <name evidence="2" type="ORF">P154DRAFT_622031</name>
</gene>
<evidence type="ECO:0000256" key="1">
    <source>
        <dbReference type="SAM" id="MobiDB-lite"/>
    </source>
</evidence>
<accession>A0A6A5WD33</accession>
<evidence type="ECO:0000313" key="2">
    <source>
        <dbReference type="EMBL" id="KAF1998051.1"/>
    </source>
</evidence>
<organism evidence="2 3">
    <name type="scientific">Amniculicola lignicola CBS 123094</name>
    <dbReference type="NCBI Taxonomy" id="1392246"/>
    <lineage>
        <taxon>Eukaryota</taxon>
        <taxon>Fungi</taxon>
        <taxon>Dikarya</taxon>
        <taxon>Ascomycota</taxon>
        <taxon>Pezizomycotina</taxon>
        <taxon>Dothideomycetes</taxon>
        <taxon>Pleosporomycetidae</taxon>
        <taxon>Pleosporales</taxon>
        <taxon>Amniculicolaceae</taxon>
        <taxon>Amniculicola</taxon>
    </lineage>
</organism>
<feature type="region of interest" description="Disordered" evidence="1">
    <location>
        <begin position="20"/>
        <end position="53"/>
    </location>
</feature>
<dbReference type="AlphaFoldDB" id="A0A6A5WD33"/>
<proteinExistence type="predicted"/>
<dbReference type="Proteomes" id="UP000799779">
    <property type="component" value="Unassembled WGS sequence"/>
</dbReference>
<feature type="compositionally biased region" description="Acidic residues" evidence="1">
    <location>
        <begin position="25"/>
        <end position="35"/>
    </location>
</feature>
<protein>
    <submittedName>
        <fullName evidence="2">Uncharacterized protein</fullName>
    </submittedName>
</protein>
<dbReference type="OrthoDB" id="5390017at2759"/>
<evidence type="ECO:0000313" key="3">
    <source>
        <dbReference type="Proteomes" id="UP000799779"/>
    </source>
</evidence>
<keyword evidence="3" id="KW-1185">Reference proteome</keyword>
<name>A0A6A5WD33_9PLEO</name>
<dbReference type="EMBL" id="ML977607">
    <property type="protein sequence ID" value="KAF1998051.1"/>
    <property type="molecule type" value="Genomic_DNA"/>
</dbReference>